<dbReference type="InterPro" id="IPR047252">
    <property type="entry name" value="TP53BP1-like"/>
</dbReference>
<dbReference type="PROSITE" id="PS50172">
    <property type="entry name" value="BRCT"/>
    <property type="match status" value="2"/>
</dbReference>
<feature type="region of interest" description="Disordered" evidence="4">
    <location>
        <begin position="29"/>
        <end position="270"/>
    </location>
</feature>
<dbReference type="CDD" id="cd17745">
    <property type="entry name" value="BRCT_p53bp1_rpt1"/>
    <property type="match status" value="1"/>
</dbReference>
<dbReference type="OMA" id="EHHPEPL"/>
<keyword evidence="7" id="KW-1185">Reference proteome</keyword>
<feature type="compositionally biased region" description="Basic and acidic residues" evidence="4">
    <location>
        <begin position="638"/>
        <end position="657"/>
    </location>
</feature>
<feature type="region of interest" description="Disordered" evidence="4">
    <location>
        <begin position="700"/>
        <end position="802"/>
    </location>
</feature>
<feature type="region of interest" description="Disordered" evidence="4">
    <location>
        <begin position="966"/>
        <end position="1038"/>
    </location>
</feature>
<feature type="compositionally biased region" description="Basic and acidic residues" evidence="4">
    <location>
        <begin position="241"/>
        <end position="252"/>
    </location>
</feature>
<reference evidence="6 7" key="2">
    <citation type="submission" date="2018-11" db="EMBL/GenBank/DDBJ databases">
        <authorList>
            <consortium name="Pathogen Informatics"/>
        </authorList>
    </citation>
    <scope>NUCLEOTIDE SEQUENCE [LARGE SCALE GENOMIC DNA]</scope>
    <source>
        <strain evidence="6 7">MHpl1</strain>
    </source>
</reference>
<name>A0A0N4WJ41_HAEPC</name>
<sequence>MDADISNGSSDSAGSGTALLSRKGLFGKSGVLNENLDSSVAINQDTQKLEEKKSDPNNDEQNTSTLEFITHEHVSEGNTSKEEEPSPENEHTTTEEPTECLEPKTEPNPSPPPSVESVSMTDTLDKDHPHDPSHNEDENEDHKETEENESKGDREMEDENQDDRENEENESKDDREKEENESEDSRGKEESENKGDEEKEESEEGSQANEQVPAGDHSTTYDIDDEQEANEEASDQVHGPGESKDDEQKAAEQKPLTPEPCHEEVAEPEVEEEICVKKIISMDTDDVEDQTEKVTATVTDDSVEPTDNVMEVEEEATNEGAEEIKEEVEELHDESEEKMVQEGEPVSENRDVEMSEQLDDDVTEVVQPSSESEAVIAEETGEGNEKVDDESSSRDVTLKDETSKDEAKEAEDDEEKEATPPKRRSSSRRSVAAAVQVEPKVSTPRTKATPASATRMSSRKRQDDEEKADDEERPVASGKAKKLDTDAKKKVENVEESVTPRQTRRRSNVEETKKTPAATPSKGKKNSKKDATEAEDENVDEEEQKKSQSKQDEDENRGAKSSPRRRSSRVQTKVEETPKLSPARRGRTKNESNSSTTEKEAKSEGNADVETPRKLRKSAATPATPQTSKKSAKTPKSVKKEDNAGHDPYDIDTEMERHPEPLKNIQMEVQSFGEVKYAKVGSGKYERTEKTAELRVVNLAEMTPRTKQRKSLADLTPGRKKAISTISGSNTAPQPSRRSRKSSKREADTDNEENKDEAMEVDTSANEKSTPKRNANATTPKATPGSGRKRKAPTETPVVPPKRHQVEIPQLAPAELLAVDYPQDEHAQYEAGARVYAMFDGLFYPAIVVSRDGLGRYKVHFIEDDLVKDVPPAGVIPLRALDRDKECYYSESADKDRLAVKVVKSPDHTNASAWFEAEFELEQLNDDGEPLGKKFKGTWTTLALSKDDWRDYINRKSREATDVIADNIESTEDRHLRRSKVATPVQKPTPRSTPKSSAKKSETSPSSQSKTPAKGGRQKKGGAAKQTKAGAVDEEAEGAAEAQNDQIFAGMLFILTSANRPNTDTGFKKKFMTDFISSHGGLVVDDMKEVDEHPEMERFLISDTHYRTHKYLAALVRAMPCVSHEWIYKCLEEKKLVDYKPFLLPSGVSILDEQEYPLPTKRGLLLRNKRVMVHSNVTPPSKKSMSFEQIWVPMVPHLGGEIVTDMPNEKGKLDILLTDHSATASLVEKARKIGCAVVSSEWLIQGIIMDRLPDVNAHQKFLHNGGVCT</sequence>
<dbReference type="GO" id="GO:0045944">
    <property type="term" value="P:positive regulation of transcription by RNA polymerase II"/>
    <property type="evidence" value="ECO:0007669"/>
    <property type="project" value="TreeGrafter"/>
</dbReference>
<feature type="compositionally biased region" description="Basic and acidic residues" evidence="4">
    <location>
        <begin position="172"/>
        <end position="197"/>
    </location>
</feature>
<feature type="compositionally biased region" description="Polar residues" evidence="4">
    <location>
        <begin position="443"/>
        <end position="456"/>
    </location>
</feature>
<evidence type="ECO:0000313" key="7">
    <source>
        <dbReference type="Proteomes" id="UP000268014"/>
    </source>
</evidence>
<dbReference type="Gene3D" id="3.40.50.10190">
    <property type="entry name" value="BRCT domain"/>
    <property type="match status" value="2"/>
</dbReference>
<reference evidence="8" key="1">
    <citation type="submission" date="2017-02" db="UniProtKB">
        <authorList>
            <consortium name="WormBaseParasite"/>
        </authorList>
    </citation>
    <scope>IDENTIFICATION</scope>
</reference>
<accession>A0A0N4WJ41</accession>
<dbReference type="EMBL" id="UZAF01017447">
    <property type="protein sequence ID" value="VDO41756.1"/>
    <property type="molecule type" value="Genomic_DNA"/>
</dbReference>
<evidence type="ECO:0000313" key="6">
    <source>
        <dbReference type="EMBL" id="VDO41756.1"/>
    </source>
</evidence>
<dbReference type="InterPro" id="IPR036420">
    <property type="entry name" value="BRCT_dom_sf"/>
</dbReference>
<feature type="region of interest" description="Disordered" evidence="4">
    <location>
        <begin position="285"/>
        <end position="657"/>
    </location>
</feature>
<dbReference type="STRING" id="6290.A0A0N4WJ41"/>
<comment type="subcellular location">
    <subcellularLocation>
        <location evidence="1">Nucleus</location>
    </subcellularLocation>
</comment>
<evidence type="ECO:0000256" key="2">
    <source>
        <dbReference type="ARBA" id="ARBA00022763"/>
    </source>
</evidence>
<feature type="compositionally biased region" description="Acidic residues" evidence="4">
    <location>
        <begin position="155"/>
        <end position="171"/>
    </location>
</feature>
<feature type="compositionally biased region" description="Basic and acidic residues" evidence="4">
    <location>
        <begin position="383"/>
        <end position="407"/>
    </location>
</feature>
<dbReference type="InterPro" id="IPR056492">
    <property type="entry name" value="SH3_Hsr9"/>
</dbReference>
<proteinExistence type="predicted"/>
<dbReference type="WBParaSite" id="HPLM_0001101201-mRNA-1">
    <property type="protein sequence ID" value="HPLM_0001101201-mRNA-1"/>
    <property type="gene ID" value="HPLM_0001101201"/>
</dbReference>
<organism evidence="8">
    <name type="scientific">Haemonchus placei</name>
    <name type="common">Barber's pole worm</name>
    <dbReference type="NCBI Taxonomy" id="6290"/>
    <lineage>
        <taxon>Eukaryota</taxon>
        <taxon>Metazoa</taxon>
        <taxon>Ecdysozoa</taxon>
        <taxon>Nematoda</taxon>
        <taxon>Chromadorea</taxon>
        <taxon>Rhabditida</taxon>
        <taxon>Rhabditina</taxon>
        <taxon>Rhabditomorpha</taxon>
        <taxon>Strongyloidea</taxon>
        <taxon>Trichostrongylidae</taxon>
        <taxon>Haemonchus</taxon>
    </lineage>
</organism>
<evidence type="ECO:0000256" key="3">
    <source>
        <dbReference type="ARBA" id="ARBA00023242"/>
    </source>
</evidence>
<feature type="compositionally biased region" description="Basic and acidic residues" evidence="4">
    <location>
        <begin position="69"/>
        <end position="94"/>
    </location>
</feature>
<evidence type="ECO:0000256" key="1">
    <source>
        <dbReference type="ARBA" id="ARBA00004123"/>
    </source>
</evidence>
<feature type="compositionally biased region" description="Polar residues" evidence="4">
    <location>
        <begin position="724"/>
        <end position="734"/>
    </location>
</feature>
<dbReference type="GO" id="GO:0005634">
    <property type="term" value="C:nucleus"/>
    <property type="evidence" value="ECO:0007669"/>
    <property type="project" value="UniProtKB-SubCell"/>
</dbReference>
<feature type="compositionally biased region" description="Low complexity" evidence="4">
    <location>
        <begin position="1003"/>
        <end position="1015"/>
    </location>
</feature>
<feature type="domain" description="BRCT" evidence="5">
    <location>
        <begin position="1043"/>
        <end position="1144"/>
    </location>
</feature>
<feature type="compositionally biased region" description="Basic and acidic residues" evidence="4">
    <location>
        <begin position="597"/>
        <end position="613"/>
    </location>
</feature>
<feature type="compositionally biased region" description="Basic and acidic residues" evidence="4">
    <location>
        <begin position="335"/>
        <end position="353"/>
    </location>
</feature>
<dbReference type="InterPro" id="IPR001357">
    <property type="entry name" value="BRCT_dom"/>
</dbReference>
<dbReference type="InterPro" id="IPR047249">
    <property type="entry name" value="BRCT_p53bp1-like_rpt1"/>
</dbReference>
<evidence type="ECO:0000259" key="5">
    <source>
        <dbReference type="PROSITE" id="PS50172"/>
    </source>
</evidence>
<feature type="compositionally biased region" description="Polar residues" evidence="4">
    <location>
        <begin position="763"/>
        <end position="781"/>
    </location>
</feature>
<dbReference type="Pfam" id="PF18428">
    <property type="entry name" value="BRCT_3"/>
    <property type="match status" value="1"/>
</dbReference>
<dbReference type="AlphaFoldDB" id="A0A0N4WJ41"/>
<feature type="compositionally biased region" description="Acidic residues" evidence="4">
    <location>
        <begin position="354"/>
        <end position="363"/>
    </location>
</feature>
<dbReference type="PANTHER" id="PTHR15321:SF3">
    <property type="entry name" value="TP53-BINDING PROTEIN 1"/>
    <property type="match status" value="1"/>
</dbReference>
<dbReference type="OrthoDB" id="129353at2759"/>
<protein>
    <submittedName>
        <fullName evidence="8">BRCT domain-containing protein</fullName>
    </submittedName>
</protein>
<dbReference type="SMART" id="SM00292">
    <property type="entry name" value="BRCT"/>
    <property type="match status" value="2"/>
</dbReference>
<evidence type="ECO:0000313" key="8">
    <source>
        <dbReference type="WBParaSite" id="HPLM_0001101201-mRNA-1"/>
    </source>
</evidence>
<dbReference type="Pfam" id="PF24680">
    <property type="entry name" value="SH3_Hsr9"/>
    <property type="match status" value="1"/>
</dbReference>
<dbReference type="Pfam" id="PF16589">
    <property type="entry name" value="BRCT_2"/>
    <property type="match status" value="1"/>
</dbReference>
<evidence type="ECO:0000256" key="4">
    <source>
        <dbReference type="SAM" id="MobiDB-lite"/>
    </source>
</evidence>
<dbReference type="PANTHER" id="PTHR15321">
    <property type="entry name" value="TUMOR SUPPRESSOR P53-BINDING PROTEIN 1"/>
    <property type="match status" value="1"/>
</dbReference>
<keyword evidence="3" id="KW-0539">Nucleus</keyword>
<feature type="compositionally biased region" description="Acidic residues" evidence="4">
    <location>
        <begin position="222"/>
        <end position="234"/>
    </location>
</feature>
<feature type="domain" description="BRCT" evidence="5">
    <location>
        <begin position="1194"/>
        <end position="1260"/>
    </location>
</feature>
<dbReference type="GO" id="GO:0000077">
    <property type="term" value="P:DNA damage checkpoint signaling"/>
    <property type="evidence" value="ECO:0007669"/>
    <property type="project" value="TreeGrafter"/>
</dbReference>
<dbReference type="CDD" id="cd17724">
    <property type="entry name" value="BRCT_p53bp1_rpt2"/>
    <property type="match status" value="1"/>
</dbReference>
<feature type="compositionally biased region" description="Acidic residues" evidence="4">
    <location>
        <begin position="533"/>
        <end position="542"/>
    </location>
</feature>
<dbReference type="SUPFAM" id="SSF52113">
    <property type="entry name" value="BRCT domain"/>
    <property type="match status" value="2"/>
</dbReference>
<feature type="compositionally biased region" description="Basic and acidic residues" evidence="4">
    <location>
        <begin position="481"/>
        <end position="493"/>
    </location>
</feature>
<feature type="compositionally biased region" description="Polar residues" evidence="4">
    <location>
        <begin position="35"/>
        <end position="46"/>
    </location>
</feature>
<keyword evidence="2" id="KW-0227">DNA damage</keyword>
<gene>
    <name evidence="6" type="ORF">HPLM_LOCUS11004</name>
</gene>
<feature type="compositionally biased region" description="Basic and acidic residues" evidence="4">
    <location>
        <begin position="123"/>
        <end position="154"/>
    </location>
</feature>
<dbReference type="Proteomes" id="UP000268014">
    <property type="component" value="Unassembled WGS sequence"/>
</dbReference>
<dbReference type="GO" id="GO:0042393">
    <property type="term" value="F:histone binding"/>
    <property type="evidence" value="ECO:0007669"/>
    <property type="project" value="TreeGrafter"/>
</dbReference>
<feature type="compositionally biased region" description="Basic and acidic residues" evidence="4">
    <location>
        <begin position="47"/>
        <end position="56"/>
    </location>
</feature>
<feature type="compositionally biased region" description="Acidic residues" evidence="4">
    <location>
        <begin position="310"/>
        <end position="334"/>
    </location>
</feature>
<dbReference type="InterPro" id="IPR047250">
    <property type="entry name" value="BRCT_p53bp1-like_rpt2"/>
</dbReference>